<sequence>MGNTKCSQKCSWYGKCENCLDFHIPAGQKPCSVCVNLRIDLQPSE</sequence>
<accession>A0A8S5RSA5</accession>
<reference evidence="1" key="1">
    <citation type="journal article" date="2021" name="Proc. Natl. Acad. Sci. U.S.A.">
        <title>A Catalog of Tens of Thousands of Viruses from Human Metagenomes Reveals Hidden Associations with Chronic Diseases.</title>
        <authorList>
            <person name="Tisza M.J."/>
            <person name="Buck C.B."/>
        </authorList>
    </citation>
    <scope>NUCLEOTIDE SEQUENCE</scope>
    <source>
        <strain evidence="1">Ct5xZ3</strain>
    </source>
</reference>
<protein>
    <submittedName>
        <fullName evidence="1">Uncharacterized protein</fullName>
    </submittedName>
</protein>
<dbReference type="EMBL" id="BK057794">
    <property type="protein sequence ID" value="DAE92133.1"/>
    <property type="molecule type" value="Genomic_DNA"/>
</dbReference>
<proteinExistence type="predicted"/>
<name>A0A8S5RSA5_9CAUD</name>
<organism evidence="1">
    <name type="scientific">Myoviridae sp. ct5xZ3</name>
    <dbReference type="NCBI Taxonomy" id="2827601"/>
    <lineage>
        <taxon>Viruses</taxon>
        <taxon>Duplodnaviria</taxon>
        <taxon>Heunggongvirae</taxon>
        <taxon>Uroviricota</taxon>
        <taxon>Caudoviricetes</taxon>
    </lineage>
</organism>
<evidence type="ECO:0000313" key="1">
    <source>
        <dbReference type="EMBL" id="DAE92133.1"/>
    </source>
</evidence>